<protein>
    <submittedName>
        <fullName evidence="1">Uncharacterized protein</fullName>
    </submittedName>
</protein>
<dbReference type="AlphaFoldDB" id="A0A7Y9XBT9"/>
<dbReference type="Proteomes" id="UP000584931">
    <property type="component" value="Unassembled WGS sequence"/>
</dbReference>
<gene>
    <name evidence="1" type="ORF">HNR06_002501</name>
</gene>
<proteinExistence type="predicted"/>
<name>A0A7Y9XBT9_9ACTN</name>
<comment type="caution">
    <text evidence="1">The sequence shown here is derived from an EMBL/GenBank/DDBJ whole genome shotgun (WGS) entry which is preliminary data.</text>
</comment>
<accession>A0A7Y9XBT9</accession>
<organism evidence="1 2">
    <name type="scientific">Nocardiopsis sinuspersici</name>
    <dbReference type="NCBI Taxonomy" id="501010"/>
    <lineage>
        <taxon>Bacteria</taxon>
        <taxon>Bacillati</taxon>
        <taxon>Actinomycetota</taxon>
        <taxon>Actinomycetes</taxon>
        <taxon>Streptosporangiales</taxon>
        <taxon>Nocardiopsidaceae</taxon>
        <taxon>Nocardiopsis</taxon>
    </lineage>
</organism>
<reference evidence="1 2" key="1">
    <citation type="submission" date="2020-07" db="EMBL/GenBank/DDBJ databases">
        <title>Sequencing the genomes of 1000 actinobacteria strains.</title>
        <authorList>
            <person name="Klenk H.-P."/>
        </authorList>
    </citation>
    <scope>NUCLEOTIDE SEQUENCE [LARGE SCALE GENOMIC DNA]</scope>
    <source>
        <strain evidence="1 2">DSM 45278</strain>
    </source>
</reference>
<sequence length="97" mass="10748">MTTVTEKIAMHLKLLLGMEDSILHRRKPASYALFFFGQASDGMVRSVTTEVNVGAPNNAAGQMWIQELRATAFAVLEEAFSEDRVQEATTSWARSGR</sequence>
<evidence type="ECO:0000313" key="1">
    <source>
        <dbReference type="EMBL" id="NYH52912.1"/>
    </source>
</evidence>
<dbReference type="EMBL" id="JACCHL010000001">
    <property type="protein sequence ID" value="NYH52912.1"/>
    <property type="molecule type" value="Genomic_DNA"/>
</dbReference>
<dbReference type="RefSeq" id="WP_179810136.1">
    <property type="nucleotide sequence ID" value="NZ_JACCHL010000001.1"/>
</dbReference>
<evidence type="ECO:0000313" key="2">
    <source>
        <dbReference type="Proteomes" id="UP000584931"/>
    </source>
</evidence>